<accession>A0A182SM39</accession>
<name>A0A182SM39_9DIPT</name>
<dbReference type="PANTHER" id="PTHR45398">
    <property type="match status" value="1"/>
</dbReference>
<protein>
    <submittedName>
        <fullName evidence="2">Condensation domain-containing protein</fullName>
    </submittedName>
</protein>
<dbReference type="VEuPathDB" id="VectorBase:AMAM009486"/>
<organism evidence="2 3">
    <name type="scientific">Anopheles maculatus</name>
    <dbReference type="NCBI Taxonomy" id="74869"/>
    <lineage>
        <taxon>Eukaryota</taxon>
        <taxon>Metazoa</taxon>
        <taxon>Ecdysozoa</taxon>
        <taxon>Arthropoda</taxon>
        <taxon>Hexapoda</taxon>
        <taxon>Insecta</taxon>
        <taxon>Pterygota</taxon>
        <taxon>Neoptera</taxon>
        <taxon>Endopterygota</taxon>
        <taxon>Diptera</taxon>
        <taxon>Nematocera</taxon>
        <taxon>Culicoidea</taxon>
        <taxon>Culicidae</taxon>
        <taxon>Anophelinae</taxon>
        <taxon>Anopheles</taxon>
        <taxon>Anopheles maculatus group</taxon>
    </lineage>
</organism>
<dbReference type="Gene3D" id="3.30.559.10">
    <property type="entry name" value="Chloramphenicol acetyltransferase-like domain"/>
    <property type="match status" value="1"/>
</dbReference>
<dbReference type="PANTHER" id="PTHR45398:SF1">
    <property type="entry name" value="ENZYME, PUTATIVE (JCVI)-RELATED"/>
    <property type="match status" value="1"/>
</dbReference>
<evidence type="ECO:0000259" key="1">
    <source>
        <dbReference type="Pfam" id="PF00668"/>
    </source>
</evidence>
<reference evidence="3" key="1">
    <citation type="submission" date="2013-09" db="EMBL/GenBank/DDBJ databases">
        <title>The Genome Sequence of Anopheles maculatus species B.</title>
        <authorList>
            <consortium name="The Broad Institute Genomics Platform"/>
            <person name="Neafsey D.E."/>
            <person name="Besansky N."/>
            <person name="Howell P."/>
            <person name="Walton C."/>
            <person name="Young S.K."/>
            <person name="Zeng Q."/>
            <person name="Gargeya S."/>
            <person name="Fitzgerald M."/>
            <person name="Haas B."/>
            <person name="Abouelleil A."/>
            <person name="Allen A.W."/>
            <person name="Alvarado L."/>
            <person name="Arachchi H.M."/>
            <person name="Berlin A.M."/>
            <person name="Chapman S.B."/>
            <person name="Gainer-Dewar J."/>
            <person name="Goldberg J."/>
            <person name="Griggs A."/>
            <person name="Gujja S."/>
            <person name="Hansen M."/>
            <person name="Howarth C."/>
            <person name="Imamovic A."/>
            <person name="Ireland A."/>
            <person name="Larimer J."/>
            <person name="McCowan C."/>
            <person name="Murphy C."/>
            <person name="Pearson M."/>
            <person name="Poon T.W."/>
            <person name="Priest M."/>
            <person name="Roberts A."/>
            <person name="Saif S."/>
            <person name="Shea T."/>
            <person name="Sisk P."/>
            <person name="Sykes S."/>
            <person name="Wortman J."/>
            <person name="Nusbaum C."/>
            <person name="Birren B."/>
        </authorList>
    </citation>
    <scope>NUCLEOTIDE SEQUENCE [LARGE SCALE GENOMIC DNA]</scope>
    <source>
        <strain evidence="3">maculatus3</strain>
    </source>
</reference>
<dbReference type="Proteomes" id="UP000075901">
    <property type="component" value="Unassembled WGS sequence"/>
</dbReference>
<dbReference type="InterPro" id="IPR023213">
    <property type="entry name" value="CAT-like_dom_sf"/>
</dbReference>
<keyword evidence="3" id="KW-1185">Reference proteome</keyword>
<sequence>MLNKTEIDLETNPIRIFLYNLGAEKYLLHIQYHHICMDGWSLGLLLSKLWGYYDRPDTIGMQPEFDYERYVQHLNVVKQSEDSQAYWRSTVCLEAVMSLPTQKNAGHRTLNCIEHQLGSELMRKLERYCKKNGFTLAHAIYAAWSILLAKYNDAGDICFGTTVSGRDVGFAGDIEESIGLYIQTPPLYVNGLTGEDTVADVLQKIKDATLARESHKAYPLADIQAIHRIRHPLFDSIVVIENYPLAKRLSELSTHVDITNSSIEEKTNFDLCLEVNLLEAALLRLSYNMGKYPHYVIANGLKHIEQVLDTIANHDQQTLSRLCLLGEQDYQRLVVDFNHRPPTSFRHTHLIDAWREAVVRHHDAVALSQQARQ</sequence>
<evidence type="ECO:0000313" key="2">
    <source>
        <dbReference type="EnsemblMetazoa" id="AMAM009486-PA"/>
    </source>
</evidence>
<feature type="domain" description="Condensation" evidence="1">
    <location>
        <begin position="6"/>
        <end position="333"/>
    </location>
</feature>
<dbReference type="Gene3D" id="3.30.559.30">
    <property type="entry name" value="Nonribosomal peptide synthetase, condensation domain"/>
    <property type="match status" value="1"/>
</dbReference>
<reference evidence="2" key="2">
    <citation type="submission" date="2020-05" db="UniProtKB">
        <authorList>
            <consortium name="EnsemblMetazoa"/>
        </authorList>
    </citation>
    <scope>IDENTIFICATION</scope>
    <source>
        <strain evidence="2">maculatus3</strain>
    </source>
</reference>
<evidence type="ECO:0000313" key="3">
    <source>
        <dbReference type="Proteomes" id="UP000075901"/>
    </source>
</evidence>
<dbReference type="GO" id="GO:0003824">
    <property type="term" value="F:catalytic activity"/>
    <property type="evidence" value="ECO:0007669"/>
    <property type="project" value="InterPro"/>
</dbReference>
<dbReference type="AlphaFoldDB" id="A0A182SM39"/>
<proteinExistence type="predicted"/>
<dbReference type="EnsemblMetazoa" id="AMAM009486-RA">
    <property type="protein sequence ID" value="AMAM009486-PA"/>
    <property type="gene ID" value="AMAM009486"/>
</dbReference>
<dbReference type="SUPFAM" id="SSF52777">
    <property type="entry name" value="CoA-dependent acyltransferases"/>
    <property type="match status" value="2"/>
</dbReference>
<dbReference type="InterPro" id="IPR001242">
    <property type="entry name" value="Condensation_dom"/>
</dbReference>
<dbReference type="Pfam" id="PF00668">
    <property type="entry name" value="Condensation"/>
    <property type="match status" value="1"/>
</dbReference>